<organism evidence="1 2">
    <name type="scientific">Campylobacter portucalensis</name>
    <dbReference type="NCBI Taxonomy" id="2608384"/>
    <lineage>
        <taxon>Bacteria</taxon>
        <taxon>Pseudomonadati</taxon>
        <taxon>Campylobacterota</taxon>
        <taxon>Epsilonproteobacteria</taxon>
        <taxon>Campylobacterales</taxon>
        <taxon>Campylobacteraceae</taxon>
        <taxon>Campylobacter</taxon>
    </lineage>
</organism>
<reference evidence="1 2" key="2">
    <citation type="submission" date="2020-03" db="EMBL/GenBank/DDBJ databases">
        <title>Campylobacter portucalensis sp. nov., a new species of Campylobacter isolated from the reproductive tract of bulls.</title>
        <authorList>
            <person name="Silva M.F."/>
            <person name="Pereira G."/>
            <person name="Carneiro C."/>
            <person name="Hemphill A."/>
            <person name="Mateus L."/>
            <person name="Lopes-Da-Costa L."/>
            <person name="Silva E."/>
        </authorList>
    </citation>
    <scope>NUCLEOTIDE SEQUENCE [LARGE SCALE GENOMIC DNA]</scope>
    <source>
        <strain evidence="1 2">FMV-PI01</strain>
    </source>
</reference>
<evidence type="ECO:0008006" key="3">
    <source>
        <dbReference type="Google" id="ProtNLM"/>
    </source>
</evidence>
<gene>
    <name evidence="1" type="ORF">F1B92_01165</name>
</gene>
<dbReference type="AlphaFoldDB" id="A0A6L5WIG3"/>
<reference evidence="1 2" key="1">
    <citation type="submission" date="2019-09" db="EMBL/GenBank/DDBJ databases">
        <authorList>
            <person name="Silva M."/>
            <person name="Pereira G."/>
            <person name="Lopes-Da-Costa L."/>
            <person name="Silva E."/>
        </authorList>
    </citation>
    <scope>NUCLEOTIDE SEQUENCE [LARGE SCALE GENOMIC DNA]</scope>
    <source>
        <strain evidence="1 2">FMV-PI01</strain>
    </source>
</reference>
<evidence type="ECO:0000313" key="1">
    <source>
        <dbReference type="EMBL" id="MSN95815.1"/>
    </source>
</evidence>
<evidence type="ECO:0000313" key="2">
    <source>
        <dbReference type="Proteomes" id="UP000476338"/>
    </source>
</evidence>
<proteinExistence type="predicted"/>
<dbReference type="Proteomes" id="UP000476338">
    <property type="component" value="Unassembled WGS sequence"/>
</dbReference>
<name>A0A6L5WIG3_9BACT</name>
<accession>A0A6L5WIG3</accession>
<keyword evidence="2" id="KW-1185">Reference proteome</keyword>
<protein>
    <recommendedName>
        <fullName evidence="3">YtxH domain-containing protein</fullName>
    </recommendedName>
</protein>
<comment type="caution">
    <text evidence="1">The sequence shown here is derived from an EMBL/GenBank/DDBJ whole genome shotgun (WGS) entry which is preliminary data.</text>
</comment>
<dbReference type="EMBL" id="VWSJ01000002">
    <property type="protein sequence ID" value="MSN95815.1"/>
    <property type="molecule type" value="Genomic_DNA"/>
</dbReference>
<sequence length="96" mass="10704">MKNPYIQQNQEKIQHNLSNSQNSGILGSLLPNSFNSASFFQGAVIGAVGAYLLTNEKAQQTLFKSILKINQLIQAGSEEIKERFEDAKAELEENEF</sequence>
<dbReference type="RefSeq" id="WP_154570086.1">
    <property type="nucleotide sequence ID" value="NZ_VWSJ01000002.1"/>
</dbReference>